<comment type="caution">
    <text evidence="2">The sequence shown here is derived from an EMBL/GenBank/DDBJ whole genome shotgun (WGS) entry which is preliminary data.</text>
</comment>
<sequence length="356" mass="39641">MKLVSILLAGVILSFQTVAMPASYTNENYDFDAVVAGIDMSERLRAGDNPAEEDWGVFFSHEAYQLVFSISGLSQAQLKQRYLHAFHPEYIPLVDGLAASEKHEVLHLRASAADLSWLAGYQQALPGNKVVEASINLAQQYLPESQNGLPPITFVYGLFGQNAFASGQGVVLDAYLAFLFDAVAPNRLAAHELHHYLYDKGLQGRPLDQQNPFERVLYHIQKEGVANLIDKEFLLLDSSPFSEDLKDWFKASMQDADANLKLLDQMIGEAVRTGREIEFAELQKALPLWGHSLGWYMTRTIDSAGMRPALIEATMNPFTLFSAYNRAVEMLGTDQATFSDATLALYARLAQEKQVQ</sequence>
<feature type="signal peptide" evidence="1">
    <location>
        <begin position="1"/>
        <end position="19"/>
    </location>
</feature>
<evidence type="ECO:0000256" key="1">
    <source>
        <dbReference type="SAM" id="SignalP"/>
    </source>
</evidence>
<keyword evidence="3" id="KW-1185">Reference proteome</keyword>
<dbReference type="EMBL" id="BNCI01000002">
    <property type="protein sequence ID" value="GHF31286.1"/>
    <property type="molecule type" value="Genomic_DNA"/>
</dbReference>
<name>A0A919AZV6_9PROT</name>
<protein>
    <recommendedName>
        <fullName evidence="4">DUF2268 domain-containing protein</fullName>
    </recommendedName>
</protein>
<dbReference type="InterPro" id="IPR043754">
    <property type="entry name" value="DUF5700"/>
</dbReference>
<dbReference type="RefSeq" id="WP_191254073.1">
    <property type="nucleotide sequence ID" value="NZ_BNCI01000002.1"/>
</dbReference>
<evidence type="ECO:0000313" key="3">
    <source>
        <dbReference type="Proteomes" id="UP000630923"/>
    </source>
</evidence>
<evidence type="ECO:0000313" key="2">
    <source>
        <dbReference type="EMBL" id="GHF31286.1"/>
    </source>
</evidence>
<organism evidence="2 3">
    <name type="scientific">Kordiimonas sediminis</name>
    <dbReference type="NCBI Taxonomy" id="1735581"/>
    <lineage>
        <taxon>Bacteria</taxon>
        <taxon>Pseudomonadati</taxon>
        <taxon>Pseudomonadota</taxon>
        <taxon>Alphaproteobacteria</taxon>
        <taxon>Kordiimonadales</taxon>
        <taxon>Kordiimonadaceae</taxon>
        <taxon>Kordiimonas</taxon>
    </lineage>
</organism>
<dbReference type="Pfam" id="PF18958">
    <property type="entry name" value="DUF5700"/>
    <property type="match status" value="1"/>
</dbReference>
<reference evidence="2" key="1">
    <citation type="journal article" date="2014" name="Int. J. Syst. Evol. Microbiol.">
        <title>Complete genome sequence of Corynebacterium casei LMG S-19264T (=DSM 44701T), isolated from a smear-ripened cheese.</title>
        <authorList>
            <consortium name="US DOE Joint Genome Institute (JGI-PGF)"/>
            <person name="Walter F."/>
            <person name="Albersmeier A."/>
            <person name="Kalinowski J."/>
            <person name="Ruckert C."/>
        </authorList>
    </citation>
    <scope>NUCLEOTIDE SEQUENCE</scope>
    <source>
        <strain evidence="2">KCTC 42590</strain>
    </source>
</reference>
<proteinExistence type="predicted"/>
<accession>A0A919AZV6</accession>
<feature type="chain" id="PRO_5037277544" description="DUF2268 domain-containing protein" evidence="1">
    <location>
        <begin position="20"/>
        <end position="356"/>
    </location>
</feature>
<gene>
    <name evidence="2" type="ORF">GCM10017044_28480</name>
</gene>
<keyword evidence="1" id="KW-0732">Signal</keyword>
<dbReference type="AlphaFoldDB" id="A0A919AZV6"/>
<dbReference type="Proteomes" id="UP000630923">
    <property type="component" value="Unassembled WGS sequence"/>
</dbReference>
<reference evidence="2" key="2">
    <citation type="submission" date="2020-09" db="EMBL/GenBank/DDBJ databases">
        <authorList>
            <person name="Sun Q."/>
            <person name="Kim S."/>
        </authorList>
    </citation>
    <scope>NUCLEOTIDE SEQUENCE</scope>
    <source>
        <strain evidence="2">KCTC 42590</strain>
    </source>
</reference>
<evidence type="ECO:0008006" key="4">
    <source>
        <dbReference type="Google" id="ProtNLM"/>
    </source>
</evidence>